<proteinExistence type="predicted"/>
<gene>
    <name evidence="1" type="ORF">B6R15_004245</name>
</gene>
<reference evidence="1 2" key="1">
    <citation type="submission" date="2018-08" db="EMBL/GenBank/DDBJ databases">
        <authorList>
            <consortium name="GenomeTrakr network: Whole genome sequencing for foodborne pathogen traceback"/>
        </authorList>
    </citation>
    <scope>NUCLEOTIDE SEQUENCE [LARGE SCALE GENOMIC DNA]</scope>
    <source>
        <strain evidence="1 2">NC_STEC194</strain>
    </source>
</reference>
<name>A0A828P361_ECOLX</name>
<evidence type="ECO:0000313" key="1">
    <source>
        <dbReference type="EMBL" id="EFM7862920.1"/>
    </source>
</evidence>
<dbReference type="EMBL" id="AATLXB010000072">
    <property type="protein sequence ID" value="EFM7862920.1"/>
    <property type="molecule type" value="Genomic_DNA"/>
</dbReference>
<comment type="caution">
    <text evidence="1">The sequence shown here is derived from an EMBL/GenBank/DDBJ whole genome shotgun (WGS) entry which is preliminary data.</text>
</comment>
<sequence>MRDDRFNALKQEFDGAPEDTDIALLCVADMVKAACFLLETAEHSGTGSDILNIASDYAEYVAEARYRRKFPEGVSHAQP</sequence>
<dbReference type="Proteomes" id="UP000587626">
    <property type="component" value="Unassembled WGS sequence"/>
</dbReference>
<evidence type="ECO:0000313" key="2">
    <source>
        <dbReference type="Proteomes" id="UP000587626"/>
    </source>
</evidence>
<evidence type="ECO:0008006" key="3">
    <source>
        <dbReference type="Google" id="ProtNLM"/>
    </source>
</evidence>
<accession>A0A828P361</accession>
<organism evidence="1 2">
    <name type="scientific">Escherichia coli</name>
    <dbReference type="NCBI Taxonomy" id="562"/>
    <lineage>
        <taxon>Bacteria</taxon>
        <taxon>Pseudomonadati</taxon>
        <taxon>Pseudomonadota</taxon>
        <taxon>Gammaproteobacteria</taxon>
        <taxon>Enterobacterales</taxon>
        <taxon>Enterobacteriaceae</taxon>
        <taxon>Escherichia</taxon>
    </lineage>
</organism>
<dbReference type="AlphaFoldDB" id="A0A828P361"/>
<dbReference type="RefSeq" id="WP_261202965.1">
    <property type="nucleotide sequence ID" value="NZ_CP104509.1"/>
</dbReference>
<protein>
    <recommendedName>
        <fullName evidence="3">Prophage protein</fullName>
    </recommendedName>
</protein>